<dbReference type="Pfam" id="PF13561">
    <property type="entry name" value="adh_short_C2"/>
    <property type="match status" value="1"/>
</dbReference>
<dbReference type="Proteomes" id="UP001304769">
    <property type="component" value="Unassembled WGS sequence"/>
</dbReference>
<keyword evidence="2" id="KW-1185">Reference proteome</keyword>
<organism evidence="1 2">
    <name type="scientific">Sinomonas terricola</name>
    <dbReference type="NCBI Taxonomy" id="3110330"/>
    <lineage>
        <taxon>Bacteria</taxon>
        <taxon>Bacillati</taxon>
        <taxon>Actinomycetota</taxon>
        <taxon>Actinomycetes</taxon>
        <taxon>Micrococcales</taxon>
        <taxon>Micrococcaceae</taxon>
        <taxon>Sinomonas</taxon>
    </lineage>
</organism>
<sequence length="223" mass="23775">MPVTDRLWGRRVLIAGEDGRLADRLGAVFLSFGAVLEVLSAETADGTGIARLAAKELGRIDVLVNTGLPTAPEEGAQPLAIGRDVERALARSMTLLVTTTEAALLAMHAGASIINSVAYSSPGLVLTRGQEALATAVLETTQGWAQSLAPRHIRVNAIVGGPRWDPLMEGRVDGNGRRKRPNDAEELDAFVYLASRSSYHVSGSVLAVARALTRREVEPFTER</sequence>
<dbReference type="EMBL" id="JAYGGQ010000014">
    <property type="protein sequence ID" value="MEA5456433.1"/>
    <property type="molecule type" value="Genomic_DNA"/>
</dbReference>
<protein>
    <submittedName>
        <fullName evidence="1">SDR family oxidoreductase</fullName>
    </submittedName>
</protein>
<dbReference type="Gene3D" id="3.40.50.720">
    <property type="entry name" value="NAD(P)-binding Rossmann-like Domain"/>
    <property type="match status" value="1"/>
</dbReference>
<name>A0ABU5T9T0_9MICC</name>
<dbReference type="SUPFAM" id="SSF51735">
    <property type="entry name" value="NAD(P)-binding Rossmann-fold domains"/>
    <property type="match status" value="1"/>
</dbReference>
<proteinExistence type="predicted"/>
<accession>A0ABU5T9T0</accession>
<gene>
    <name evidence="1" type="ORF">SPF06_17005</name>
</gene>
<dbReference type="InterPro" id="IPR002347">
    <property type="entry name" value="SDR_fam"/>
</dbReference>
<reference evidence="1 2" key="1">
    <citation type="submission" date="2023-12" db="EMBL/GenBank/DDBJ databases">
        <title>Sinomonas terricola sp. nov, isolated from litchi orchard soil in Guangdong, PR China.</title>
        <authorList>
            <person name="Jiaxin W."/>
            <person name="Yang Z."/>
            <person name="Honghui Z."/>
        </authorList>
    </citation>
    <scope>NUCLEOTIDE SEQUENCE [LARGE SCALE GENOMIC DNA]</scope>
    <source>
        <strain evidence="1 2">JGH33</strain>
    </source>
</reference>
<dbReference type="InterPro" id="IPR036291">
    <property type="entry name" value="NAD(P)-bd_dom_sf"/>
</dbReference>
<comment type="caution">
    <text evidence="1">The sequence shown here is derived from an EMBL/GenBank/DDBJ whole genome shotgun (WGS) entry which is preliminary data.</text>
</comment>
<dbReference type="RefSeq" id="WP_323280324.1">
    <property type="nucleotide sequence ID" value="NZ_JAYGGQ010000014.1"/>
</dbReference>
<evidence type="ECO:0000313" key="1">
    <source>
        <dbReference type="EMBL" id="MEA5456433.1"/>
    </source>
</evidence>
<evidence type="ECO:0000313" key="2">
    <source>
        <dbReference type="Proteomes" id="UP001304769"/>
    </source>
</evidence>